<reference evidence="3" key="1">
    <citation type="submission" date="2023-01" db="EMBL/GenBank/DDBJ databases">
        <authorList>
            <person name="Piombo E."/>
        </authorList>
    </citation>
    <scope>NUCLEOTIDE SEQUENCE</scope>
</reference>
<comment type="caution">
    <text evidence="3">The sequence shown here is derived from an EMBL/GenBank/DDBJ whole genome shotgun (WGS) entry which is preliminary data.</text>
</comment>
<dbReference type="InterPro" id="IPR023210">
    <property type="entry name" value="NADP_OxRdtase_dom"/>
</dbReference>
<sequence>MPTFSKLRQLGKNGPLVSAIGFGQMALGTDFYGAIPSDEERFAVMDRAHELGMTMWDSAEPPHYVEDESKLYRSIYGDSEELMGKWFKRTGKRDDIFVVTKFGFVKGHDHTKGPKYDTSAAYTREACLESLRVLGIDSIDLYYVHHASPVTPIEETMRELVKLQSEGKIKHIGLSGVSSTTLRRAYKIAPVAAVQTEYSVFAREIESDKGTDLLATARELGVAVVVHSPLGRGILTSNFGAGEPASDSKDRRHKFFPWFSEEHRENNIKVVGQFKALAEKKGCTTSQLALAWLLKQGDDIIPIPGTKKIKYLEENWATLNVELSDPEVAEIGHFGETAGIGGDNKIAAHKDHYFANTVEES</sequence>
<dbReference type="SUPFAM" id="SSF51430">
    <property type="entry name" value="NAD(P)-linked oxidoreductase"/>
    <property type="match status" value="1"/>
</dbReference>
<keyword evidence="4" id="KW-1185">Reference proteome</keyword>
<dbReference type="InterPro" id="IPR036812">
    <property type="entry name" value="NAD(P)_OxRdtase_dom_sf"/>
</dbReference>
<name>A0AA35M5R4_9HYPO</name>
<feature type="domain" description="NADP-dependent oxidoreductase" evidence="2">
    <location>
        <begin position="20"/>
        <end position="331"/>
    </location>
</feature>
<accession>A0AA35M5R4</accession>
<dbReference type="PANTHER" id="PTHR43625:SF40">
    <property type="entry name" value="ALDO-KETO REDUCTASE YAKC [NADP(+)]"/>
    <property type="match status" value="1"/>
</dbReference>
<organism evidence="3 4">
    <name type="scientific">Clonostachys chloroleuca</name>
    <dbReference type="NCBI Taxonomy" id="1926264"/>
    <lineage>
        <taxon>Eukaryota</taxon>
        <taxon>Fungi</taxon>
        <taxon>Dikarya</taxon>
        <taxon>Ascomycota</taxon>
        <taxon>Pezizomycotina</taxon>
        <taxon>Sordariomycetes</taxon>
        <taxon>Hypocreomycetidae</taxon>
        <taxon>Hypocreales</taxon>
        <taxon>Bionectriaceae</taxon>
        <taxon>Clonostachys</taxon>
    </lineage>
</organism>
<gene>
    <name evidence="3" type="ORF">CCHLO57077_00014972</name>
</gene>
<dbReference type="Pfam" id="PF00248">
    <property type="entry name" value="Aldo_ket_red"/>
    <property type="match status" value="1"/>
</dbReference>
<evidence type="ECO:0000313" key="3">
    <source>
        <dbReference type="EMBL" id="CAI6090650.1"/>
    </source>
</evidence>
<dbReference type="GO" id="GO:0005737">
    <property type="term" value="C:cytoplasm"/>
    <property type="evidence" value="ECO:0007669"/>
    <property type="project" value="TreeGrafter"/>
</dbReference>
<evidence type="ECO:0000313" key="4">
    <source>
        <dbReference type="Proteomes" id="UP001160390"/>
    </source>
</evidence>
<evidence type="ECO:0000259" key="2">
    <source>
        <dbReference type="Pfam" id="PF00248"/>
    </source>
</evidence>
<dbReference type="Gene3D" id="3.20.20.100">
    <property type="entry name" value="NADP-dependent oxidoreductase domain"/>
    <property type="match status" value="1"/>
</dbReference>
<dbReference type="EMBL" id="CABFNP030001029">
    <property type="protein sequence ID" value="CAI6090650.1"/>
    <property type="molecule type" value="Genomic_DNA"/>
</dbReference>
<protein>
    <recommendedName>
        <fullName evidence="2">NADP-dependent oxidoreductase domain-containing protein</fullName>
    </recommendedName>
</protein>
<keyword evidence="1" id="KW-0560">Oxidoreductase</keyword>
<evidence type="ECO:0000256" key="1">
    <source>
        <dbReference type="ARBA" id="ARBA00023002"/>
    </source>
</evidence>
<proteinExistence type="predicted"/>
<dbReference type="GO" id="GO:0016491">
    <property type="term" value="F:oxidoreductase activity"/>
    <property type="evidence" value="ECO:0007669"/>
    <property type="project" value="UniProtKB-KW"/>
</dbReference>
<dbReference type="AlphaFoldDB" id="A0AA35M5R4"/>
<dbReference type="Proteomes" id="UP001160390">
    <property type="component" value="Unassembled WGS sequence"/>
</dbReference>
<dbReference type="PANTHER" id="PTHR43625">
    <property type="entry name" value="AFLATOXIN B1 ALDEHYDE REDUCTASE"/>
    <property type="match status" value="1"/>
</dbReference>
<dbReference type="InterPro" id="IPR050791">
    <property type="entry name" value="Aldo-Keto_reductase"/>
</dbReference>